<keyword evidence="2" id="KW-0808">Transferase</keyword>
<dbReference type="EMBL" id="JAAATY010000005">
    <property type="protein sequence ID" value="NRN65088.1"/>
    <property type="molecule type" value="Genomic_DNA"/>
</dbReference>
<evidence type="ECO:0000313" key="3">
    <source>
        <dbReference type="EMBL" id="NRN65088.1"/>
    </source>
</evidence>
<protein>
    <submittedName>
        <fullName evidence="3">Scyllo-inosamine-4-phosphate amidinotransferase</fullName>
    </submittedName>
</protein>
<accession>A0ABX2F1J3</accession>
<evidence type="ECO:0000313" key="4">
    <source>
        <dbReference type="Proteomes" id="UP000763557"/>
    </source>
</evidence>
<dbReference type="Proteomes" id="UP000763557">
    <property type="component" value="Unassembled WGS sequence"/>
</dbReference>
<dbReference type="PANTHER" id="PTHR10488">
    <property type="entry name" value="GLYCINE AMIDINOTRANSFERASE, MITOCHONDRIAL"/>
    <property type="match status" value="1"/>
</dbReference>
<dbReference type="Gene3D" id="3.75.10.10">
    <property type="entry name" value="L-arginine/glycine Amidinotransferase, Chain A"/>
    <property type="match status" value="1"/>
</dbReference>
<dbReference type="CDD" id="cd21135">
    <property type="entry name" value="amidinotransferase_StrB1-like"/>
    <property type="match status" value="1"/>
</dbReference>
<comment type="caution">
    <text evidence="3">The sequence shown here is derived from an EMBL/GenBank/DDBJ whole genome shotgun (WGS) entry which is preliminary data.</text>
</comment>
<dbReference type="InterPro" id="IPR033195">
    <property type="entry name" value="AmidinoTrfase"/>
</dbReference>
<reference evidence="3 4" key="1">
    <citation type="submission" date="2020-01" db="EMBL/GenBank/DDBJ databases">
        <title>Kibdelosporangium persica a novel Actinomycetes from a hot desert in Iran.</title>
        <authorList>
            <person name="Safaei N."/>
            <person name="Zaburannyi N."/>
            <person name="Mueller R."/>
            <person name="Wink J."/>
        </authorList>
    </citation>
    <scope>NUCLEOTIDE SEQUENCE [LARGE SCALE GENOMIC DNA]</scope>
    <source>
        <strain evidence="3 4">4NS15</strain>
    </source>
</reference>
<name>A0ABX2F1J3_9PSEU</name>
<dbReference type="PANTHER" id="PTHR10488:SF1">
    <property type="entry name" value="GLYCINE AMIDINOTRANSFERASE, MITOCHONDRIAL"/>
    <property type="match status" value="1"/>
</dbReference>
<evidence type="ECO:0000256" key="1">
    <source>
        <dbReference type="ARBA" id="ARBA00006943"/>
    </source>
</evidence>
<organism evidence="3 4">
    <name type="scientific">Kibdelosporangium persicum</name>
    <dbReference type="NCBI Taxonomy" id="2698649"/>
    <lineage>
        <taxon>Bacteria</taxon>
        <taxon>Bacillati</taxon>
        <taxon>Actinomycetota</taxon>
        <taxon>Actinomycetes</taxon>
        <taxon>Pseudonocardiales</taxon>
        <taxon>Pseudonocardiaceae</taxon>
        <taxon>Kibdelosporangium</taxon>
    </lineage>
</organism>
<evidence type="ECO:0000256" key="2">
    <source>
        <dbReference type="ARBA" id="ARBA00022679"/>
    </source>
</evidence>
<comment type="similarity">
    <text evidence="1">Belongs to the amidinotransferase family.</text>
</comment>
<sequence length="350" mass="39221">MQMSLVNVHTEWDPLEEMIVGIADGARVPSPDPGLFAIGYADNVAEMADIPTGPYDARIIEEANEDLEGLVELLRGEGVTVRRPDVTDHARGFGTPDWESDGEYNYCPRDVLLAVGQTIIETPMVLRSRYFEPHAYKSILVEYLRSGANWISAPKPRLLDDTYNIRPRSGSILNDHEPLFDAANILRVGRDLLYLVSCSGNELGLQWLQRVLGDTYRVHPVRGVYDGTHIDTTITLVRPGLVVLNPERIREDQVPSIFKNWEIIWCPDNVDTGYAWSYPRASLWQGGLNFIMVNPDLAVVNDLQIPLIKELESKGVTVAPLPMRHARTLSGGFHCATLDVRRTGTLEDYT</sequence>
<proteinExistence type="inferred from homology"/>
<dbReference type="SUPFAM" id="SSF55909">
    <property type="entry name" value="Pentein"/>
    <property type="match status" value="1"/>
</dbReference>
<keyword evidence="4" id="KW-1185">Reference proteome</keyword>
<gene>
    <name evidence="3" type="ORF">GC106_22980</name>
</gene>